<dbReference type="InterPro" id="IPR045234">
    <property type="entry name" value="Unkempt-like"/>
</dbReference>
<keyword evidence="1" id="KW-0479">Metal-binding</keyword>
<dbReference type="PANTHER" id="PTHR14493:SF44">
    <property type="entry name" value="ZINC FINGER CCCH DOMAIN-CONTAINING PROTEIN 10"/>
    <property type="match status" value="1"/>
</dbReference>
<reference evidence="5" key="1">
    <citation type="submission" date="2015-12" db="EMBL/GenBank/DDBJ databases">
        <title>Update maize B73 reference genome by single molecule sequencing technologies.</title>
        <authorList>
            <consortium name="Maize Genome Sequencing Project"/>
            <person name="Ware D."/>
        </authorList>
    </citation>
    <scope>NUCLEOTIDE SEQUENCE</scope>
    <source>
        <tissue evidence="5">Seedling</tissue>
    </source>
</reference>
<dbReference type="InterPro" id="IPR057444">
    <property type="entry name" value="Znf-CCCH_AtC3H23-like"/>
</dbReference>
<dbReference type="Pfam" id="PF03168">
    <property type="entry name" value="LEA_2"/>
    <property type="match status" value="1"/>
</dbReference>
<protein>
    <submittedName>
        <fullName evidence="5">Zinc finger CCCH domain-containing protein 54</fullName>
    </submittedName>
</protein>
<evidence type="ECO:0000256" key="2">
    <source>
        <dbReference type="ARBA" id="ARBA00022771"/>
    </source>
</evidence>
<dbReference type="PROSITE" id="PS50103">
    <property type="entry name" value="ZF_C3H1"/>
    <property type="match status" value="1"/>
</dbReference>
<dbReference type="Pfam" id="PF25512">
    <property type="entry name" value="zf-CCCH_AtC3H23"/>
    <property type="match status" value="1"/>
</dbReference>
<dbReference type="InterPro" id="IPR000571">
    <property type="entry name" value="Znf_CCCH"/>
</dbReference>
<evidence type="ECO:0000256" key="1">
    <source>
        <dbReference type="ARBA" id="ARBA00022723"/>
    </source>
</evidence>
<dbReference type="EMBL" id="CM000784">
    <property type="protein sequence ID" value="AQK94987.1"/>
    <property type="molecule type" value="Genomic_DNA"/>
</dbReference>
<keyword evidence="2" id="KW-0863">Zinc-finger</keyword>
<organism evidence="5">
    <name type="scientific">Zea mays</name>
    <name type="common">Maize</name>
    <dbReference type="NCBI Taxonomy" id="4577"/>
    <lineage>
        <taxon>Eukaryota</taxon>
        <taxon>Viridiplantae</taxon>
        <taxon>Streptophyta</taxon>
        <taxon>Embryophyta</taxon>
        <taxon>Tracheophyta</taxon>
        <taxon>Spermatophyta</taxon>
        <taxon>Magnoliopsida</taxon>
        <taxon>Liliopsida</taxon>
        <taxon>Poales</taxon>
        <taxon>Poaceae</taxon>
        <taxon>PACMAD clade</taxon>
        <taxon>Panicoideae</taxon>
        <taxon>Andropogonodae</taxon>
        <taxon>Andropogoneae</taxon>
        <taxon>Tripsacinae</taxon>
        <taxon>Zea</taxon>
    </lineage>
</organism>
<name>A0A1D6FU35_MAIZE</name>
<dbReference type="PANTHER" id="PTHR14493">
    <property type="entry name" value="UNKEMPT FAMILY MEMBER"/>
    <property type="match status" value="1"/>
</dbReference>
<dbReference type="InParanoid" id="A0A1D6FU35"/>
<dbReference type="Gene3D" id="2.60.40.1820">
    <property type="match status" value="1"/>
</dbReference>
<sequence>MAAAGASRSAEEGKSDQTRPLALPSPTVYPAPSASDAAARARWRSTQYLRKRRCALCCGGCCVSAIVVVGVIILALALTVFRVKQPRLAVNNVWLTAISAGPGTGPGAAAPVAANATLTADVSVDNPNAAAFRFSRTETDVYYEGRTVSVAYAPAGRVGARGSVRMNVTVDLLADRLARAVNGTGLVFGQEYQLHTYTAINGTVNVLGIVKKHIQIRLNCSTVIQSSLSPAPPPPRLTGLDRVLNNTEGEADRATAGMVSRENLHLVLDPASLGAPWADPSAAEIPPQLLAALGEYLSSTRAEGGDVATEADDEFMMHEFKVRRCARARSHDWTACPYAHPGEAARRRDPRRVAYAGEPCPDFRRRPGAGAACPRGAACPLAHGTFELWLHPSRYRTRPCRAGAACRRRVCFFAHAAAELRAGAGAGAGAAKDGCSPLALSLSPKSTLAPPWESPPVSPVEGRRWVDEPADAEVEELLLAMRELGFRKAKASSSAPVLPAAAVTEDDGPDLGWVSELVM</sequence>
<accession>A0A1D6FU35</accession>
<gene>
    <name evidence="5" type="ORF">ZEAMMB73_Zm00001d010800</name>
</gene>
<keyword evidence="4" id="KW-0238">DNA-binding</keyword>
<dbReference type="SUPFAM" id="SSF117070">
    <property type="entry name" value="LEA14-like"/>
    <property type="match status" value="1"/>
</dbReference>
<dbReference type="ExpressionAtlas" id="A0A1D6FU35">
    <property type="expression patterns" value="baseline and differential"/>
</dbReference>
<dbReference type="InterPro" id="IPR004864">
    <property type="entry name" value="LEA_2"/>
</dbReference>
<evidence type="ECO:0000256" key="4">
    <source>
        <dbReference type="ARBA" id="ARBA00023125"/>
    </source>
</evidence>
<dbReference type="Gene3D" id="3.30.1370.210">
    <property type="match status" value="1"/>
</dbReference>
<proteinExistence type="predicted"/>
<dbReference type="STRING" id="4577.A0A1D6FU35"/>
<dbReference type="eggNOG" id="KOG1595">
    <property type="taxonomic scope" value="Eukaryota"/>
</dbReference>
<evidence type="ECO:0000256" key="3">
    <source>
        <dbReference type="ARBA" id="ARBA00022833"/>
    </source>
</evidence>
<keyword evidence="3" id="KW-0862">Zinc</keyword>
<dbReference type="GO" id="GO:0003677">
    <property type="term" value="F:DNA binding"/>
    <property type="evidence" value="ECO:0007669"/>
    <property type="project" value="UniProtKB-KW"/>
</dbReference>
<dbReference type="PaxDb" id="4577-GRMZM2G093404_P01"/>
<dbReference type="GO" id="GO:0008270">
    <property type="term" value="F:zinc ion binding"/>
    <property type="evidence" value="ECO:0007669"/>
    <property type="project" value="UniProtKB-KW"/>
</dbReference>
<dbReference type="AlphaFoldDB" id="A0A1D6FU35"/>
<evidence type="ECO:0000313" key="5">
    <source>
        <dbReference type="EMBL" id="AQK94987.1"/>
    </source>
</evidence>